<dbReference type="EMBL" id="AFQF01006785">
    <property type="protein sequence ID" value="EGU72201.1"/>
    <property type="molecule type" value="Genomic_DNA"/>
</dbReference>
<dbReference type="PROSITE" id="PS50011">
    <property type="entry name" value="PROTEIN_KINASE_DOM"/>
    <property type="match status" value="1"/>
</dbReference>
<dbReference type="Pfam" id="PF13391">
    <property type="entry name" value="HNH_2"/>
    <property type="match status" value="1"/>
</dbReference>
<gene>
    <name evidence="3" type="ORF">FOXB_17289</name>
</gene>
<dbReference type="InterPro" id="IPR000719">
    <property type="entry name" value="Prot_kinase_dom"/>
</dbReference>
<feature type="domain" description="Protein kinase" evidence="2">
    <location>
        <begin position="336"/>
        <end position="592"/>
    </location>
</feature>
<dbReference type="GO" id="GO:0004672">
    <property type="term" value="F:protein kinase activity"/>
    <property type="evidence" value="ECO:0007669"/>
    <property type="project" value="InterPro"/>
</dbReference>
<evidence type="ECO:0000313" key="3">
    <source>
        <dbReference type="EMBL" id="EGU72201.1"/>
    </source>
</evidence>
<feature type="compositionally biased region" description="Low complexity" evidence="1">
    <location>
        <begin position="305"/>
        <end position="314"/>
    </location>
</feature>
<dbReference type="SUPFAM" id="SSF56112">
    <property type="entry name" value="Protein kinase-like (PK-like)"/>
    <property type="match status" value="1"/>
</dbReference>
<comment type="caution">
    <text evidence="3">The sequence shown here is derived from an EMBL/GenBank/DDBJ whole genome shotgun (WGS) entry which is preliminary data.</text>
</comment>
<name>F9GF55_FUSOF</name>
<organism evidence="3">
    <name type="scientific">Fusarium oxysporum (strain Fo5176)</name>
    <name type="common">Fusarium vascular wilt</name>
    <dbReference type="NCBI Taxonomy" id="660025"/>
    <lineage>
        <taxon>Eukaryota</taxon>
        <taxon>Fungi</taxon>
        <taxon>Dikarya</taxon>
        <taxon>Ascomycota</taxon>
        <taxon>Pezizomycotina</taxon>
        <taxon>Sordariomycetes</taxon>
        <taxon>Hypocreomycetidae</taxon>
        <taxon>Hypocreales</taxon>
        <taxon>Nectriaceae</taxon>
        <taxon>Fusarium</taxon>
        <taxon>Fusarium oxysporum species complex</taxon>
    </lineage>
</organism>
<accession>F9GF55</accession>
<sequence length="592" mass="67239">MTDSTVSKSIQQCLRPRRQLFAATRQQKNVFFYHPGYQDGHNLLLNLPALDAGGIHHETARIACAILAACRFDGYLSMSQNGPKIPDRPDDILQHKKYYFCIEDDIKYPIVPSFDNFQCPDELPESWSDDLAPIEPGIYRDARERDDGCRITGSFLPTELAHIIPQAQSEWWQKNLMYTYVANPDESFDAKCPDNTILLRCDMHKMWDDNRFAILPKAGGWYTHVLLNSTTTELEQEYHNLQLQPLRGVSRHFFFCRFALAIFAKSAFLRQRIRRKLVILDRSGSSKVREMSVDEYKELINLAARGTSRSTSPTKRPRRDEPESNPQDDEFSHVDVASEDELEDDTEEEVTRGRPRKRAGSPIMPHDVDMGAPSSPPPKRQRLTDTPVQPHTPPQSINAHVAIVGYLTTSTSTKAASIEPNLVHRRLIVRNYGMPIYKATSRSALLAAFERYIEGHESLHRAGLLDRDISINNLMINEDDDNPSWPAFVIDLGLATKESREAASGAKGKTGTRAFMAIGTLLGEQHSFMHDLESFFWVLFWICIHYNGQGKATGPTEFESWNYETDNKLVRSKAGTIGDESIFLKIAEQSFN</sequence>
<dbReference type="PANTHER" id="PTHR38248:SF2">
    <property type="entry name" value="FUNK1 11"/>
    <property type="match status" value="1"/>
</dbReference>
<dbReference type="GO" id="GO:0005524">
    <property type="term" value="F:ATP binding"/>
    <property type="evidence" value="ECO:0007669"/>
    <property type="project" value="InterPro"/>
</dbReference>
<evidence type="ECO:0000256" key="1">
    <source>
        <dbReference type="SAM" id="MobiDB-lite"/>
    </source>
</evidence>
<dbReference type="InterPro" id="IPR003615">
    <property type="entry name" value="HNH_nuc"/>
</dbReference>
<feature type="region of interest" description="Disordered" evidence="1">
    <location>
        <begin position="304"/>
        <end position="395"/>
    </location>
</feature>
<dbReference type="Pfam" id="PF17667">
    <property type="entry name" value="Pkinase_fungal"/>
    <property type="match status" value="1"/>
</dbReference>
<protein>
    <recommendedName>
        <fullName evidence="2">Protein kinase domain-containing protein</fullName>
    </recommendedName>
</protein>
<feature type="compositionally biased region" description="Polar residues" evidence="1">
    <location>
        <begin position="384"/>
        <end position="395"/>
    </location>
</feature>
<dbReference type="Gene3D" id="1.10.510.10">
    <property type="entry name" value="Transferase(Phosphotransferase) domain 1"/>
    <property type="match status" value="1"/>
</dbReference>
<reference evidence="3" key="1">
    <citation type="journal article" date="2012" name="Mol. Plant Microbe Interact.">
        <title>A highly conserved effector in Fusarium oxysporum is required for full virulence on Arabidopsis.</title>
        <authorList>
            <person name="Thatcher L.F."/>
            <person name="Gardiner D.M."/>
            <person name="Kazan K."/>
            <person name="Manners J."/>
        </authorList>
    </citation>
    <scope>NUCLEOTIDE SEQUENCE [LARGE SCALE GENOMIC DNA]</scope>
    <source>
        <strain evidence="3">Fo5176</strain>
    </source>
</reference>
<dbReference type="PANTHER" id="PTHR38248">
    <property type="entry name" value="FUNK1 6"/>
    <property type="match status" value="1"/>
</dbReference>
<proteinExistence type="predicted"/>
<dbReference type="InterPro" id="IPR040976">
    <property type="entry name" value="Pkinase_fungal"/>
</dbReference>
<evidence type="ECO:0000259" key="2">
    <source>
        <dbReference type="PROSITE" id="PS50011"/>
    </source>
</evidence>
<dbReference type="OrthoDB" id="2142759at2759"/>
<dbReference type="AlphaFoldDB" id="F9GF55"/>
<dbReference type="InterPro" id="IPR011009">
    <property type="entry name" value="Kinase-like_dom_sf"/>
</dbReference>
<feature type="compositionally biased region" description="Acidic residues" evidence="1">
    <location>
        <begin position="337"/>
        <end position="348"/>
    </location>
</feature>